<feature type="domain" description="DUF4179" evidence="3">
    <location>
        <begin position="38"/>
        <end position="125"/>
    </location>
</feature>
<evidence type="ECO:0000256" key="1">
    <source>
        <dbReference type="SAM" id="MobiDB-lite"/>
    </source>
</evidence>
<accession>A0A0J5TEX7</accession>
<dbReference type="AlphaFoldDB" id="A0A0J5TEX7"/>
<keyword evidence="2" id="KW-1133">Transmembrane helix</keyword>
<evidence type="ECO:0000259" key="3">
    <source>
        <dbReference type="Pfam" id="PF13786"/>
    </source>
</evidence>
<evidence type="ECO:0000259" key="4">
    <source>
        <dbReference type="Pfam" id="PF18705"/>
    </source>
</evidence>
<dbReference type="InterPro" id="IPR040680">
    <property type="entry name" value="DUF5643"/>
</dbReference>
<organism evidence="5 6">
    <name type="scientific">Rossellomorea marisflavi</name>
    <dbReference type="NCBI Taxonomy" id="189381"/>
    <lineage>
        <taxon>Bacteria</taxon>
        <taxon>Bacillati</taxon>
        <taxon>Bacillota</taxon>
        <taxon>Bacilli</taxon>
        <taxon>Bacillales</taxon>
        <taxon>Bacillaceae</taxon>
        <taxon>Rossellomorea</taxon>
    </lineage>
</organism>
<dbReference type="EMBL" id="LQQY01000016">
    <property type="protein sequence ID" value="KZE48727.1"/>
    <property type="molecule type" value="Genomic_DNA"/>
</dbReference>
<evidence type="ECO:0008006" key="7">
    <source>
        <dbReference type="Google" id="ProtNLM"/>
    </source>
</evidence>
<feature type="compositionally biased region" description="Basic and acidic residues" evidence="1">
    <location>
        <begin position="1"/>
        <end position="16"/>
    </location>
</feature>
<name>A0A0J5TEX7_9BACI</name>
<feature type="domain" description="DUF5643" evidence="4">
    <location>
        <begin position="216"/>
        <end position="308"/>
    </location>
</feature>
<keyword evidence="2" id="KW-0472">Membrane</keyword>
<dbReference type="Pfam" id="PF18705">
    <property type="entry name" value="DUF5643"/>
    <property type="match status" value="1"/>
</dbReference>
<feature type="region of interest" description="Disordered" evidence="1">
    <location>
        <begin position="1"/>
        <end position="20"/>
    </location>
</feature>
<sequence length="418" mass="46718">MNEVDKKLRNEAEKMKSIQPPQDLEARLRTALSHRPQKKRNGWKAAVAAAAVLMILGSFQYPALAYYGKKIVGAEDVMNGTLHDLNEAGMGQVIDRTYALGEDEKITIDGVIVDENQFILYYTLHNANGVEEGDTWEPGDLTGFLTREYMISAKTVVSEDRTELKGEIRYDPPNAFAKELTLHLDHYKNDEGVKGKKLTFNYRPDQALQTKFKQGINKTVTFDNGSITFKSITASPTITVIKGKMKLDEDINDPLHDIELVADGKVLEWQGSGSSSNWGLSNDIELEFDALPHNLNKLELVVNAFPVKEKMDISVPLSASETFKVNDQNVMVKKSGVKDGQAFVTIESEDGLRLDGVSIKTESGTVKLDHTTGDEYTKRDGEAIHERTLLFDTKDEPQSLIVKGISYMKTYDKHIDIQ</sequence>
<proteinExistence type="predicted"/>
<dbReference type="Proteomes" id="UP000076510">
    <property type="component" value="Unassembled WGS sequence"/>
</dbReference>
<evidence type="ECO:0000313" key="5">
    <source>
        <dbReference type="EMBL" id="KZE48727.1"/>
    </source>
</evidence>
<dbReference type="RefSeq" id="WP_048005062.1">
    <property type="nucleotide sequence ID" value="NZ_JBLGCT010000001.1"/>
</dbReference>
<evidence type="ECO:0000256" key="2">
    <source>
        <dbReference type="SAM" id="Phobius"/>
    </source>
</evidence>
<protein>
    <recommendedName>
        <fullName evidence="7">DUF4179 domain-containing protein</fullName>
    </recommendedName>
</protein>
<keyword evidence="2" id="KW-0812">Transmembrane</keyword>
<dbReference type="Pfam" id="PF13786">
    <property type="entry name" value="DUF4179"/>
    <property type="match status" value="1"/>
</dbReference>
<dbReference type="PATRIC" id="fig|189381.10.peg.2960"/>
<feature type="transmembrane region" description="Helical" evidence="2">
    <location>
        <begin position="45"/>
        <end position="67"/>
    </location>
</feature>
<dbReference type="OrthoDB" id="2961302at2"/>
<reference evidence="6" key="1">
    <citation type="submission" date="2016-01" db="EMBL/GenBank/DDBJ databases">
        <title>Whole genome sequencing of Bhargavaea cecembensis T14.</title>
        <authorList>
            <person name="Hong K.W."/>
        </authorList>
    </citation>
    <scope>NUCLEOTIDE SEQUENCE [LARGE SCALE GENOMIC DNA]</scope>
    <source>
        <strain evidence="6">M19</strain>
    </source>
</reference>
<evidence type="ECO:0000313" key="6">
    <source>
        <dbReference type="Proteomes" id="UP000076510"/>
    </source>
</evidence>
<comment type="caution">
    <text evidence="5">The sequence shown here is derived from an EMBL/GenBank/DDBJ whole genome shotgun (WGS) entry which is preliminary data.</text>
</comment>
<dbReference type="InterPro" id="IPR025436">
    <property type="entry name" value="DUF4179"/>
</dbReference>
<gene>
    <name evidence="5" type="ORF">AV649_19335</name>
</gene>